<accession>A0ACB9XK23</accession>
<reference evidence="1" key="1">
    <citation type="submission" date="2022-05" db="EMBL/GenBank/DDBJ databases">
        <title>Chromosome-level genome of Chaenocephalus aceratus.</title>
        <authorList>
            <person name="Park H."/>
        </authorList>
    </citation>
    <scope>NUCLEOTIDE SEQUENCE</scope>
    <source>
        <strain evidence="1">KU_202001</strain>
    </source>
</reference>
<comment type="caution">
    <text evidence="1">The sequence shown here is derived from an EMBL/GenBank/DDBJ whole genome shotgun (WGS) entry which is preliminary data.</text>
</comment>
<proteinExistence type="predicted"/>
<protein>
    <submittedName>
        <fullName evidence="1">Uncharacterized protein</fullName>
    </submittedName>
</protein>
<organism evidence="1 2">
    <name type="scientific">Chaenocephalus aceratus</name>
    <name type="common">Blackfin icefish</name>
    <name type="synonym">Chaenichthys aceratus</name>
    <dbReference type="NCBI Taxonomy" id="36190"/>
    <lineage>
        <taxon>Eukaryota</taxon>
        <taxon>Metazoa</taxon>
        <taxon>Chordata</taxon>
        <taxon>Craniata</taxon>
        <taxon>Vertebrata</taxon>
        <taxon>Euteleostomi</taxon>
        <taxon>Actinopterygii</taxon>
        <taxon>Neopterygii</taxon>
        <taxon>Teleostei</taxon>
        <taxon>Neoteleostei</taxon>
        <taxon>Acanthomorphata</taxon>
        <taxon>Eupercaria</taxon>
        <taxon>Perciformes</taxon>
        <taxon>Notothenioidei</taxon>
        <taxon>Channichthyidae</taxon>
        <taxon>Chaenocephalus</taxon>
    </lineage>
</organism>
<gene>
    <name evidence="1" type="ORF">KUCAC02_030627</name>
</gene>
<sequence>MPDQYGPVCLSSGAREAGEASESRGLSWALLHPLAGPDAGLDTVQRAPGFTSAMLCDRSCIVGASLPERDFSDVPFRLMDGGDVALEQQPSLLCCRQTEELGV</sequence>
<evidence type="ECO:0000313" key="2">
    <source>
        <dbReference type="Proteomes" id="UP001057452"/>
    </source>
</evidence>
<dbReference type="EMBL" id="CM043789">
    <property type="protein sequence ID" value="KAI4827213.1"/>
    <property type="molecule type" value="Genomic_DNA"/>
</dbReference>
<dbReference type="Proteomes" id="UP001057452">
    <property type="component" value="Chromosome 5"/>
</dbReference>
<keyword evidence="2" id="KW-1185">Reference proteome</keyword>
<name>A0ACB9XK23_CHAAC</name>
<evidence type="ECO:0000313" key="1">
    <source>
        <dbReference type="EMBL" id="KAI4827213.1"/>
    </source>
</evidence>